<feature type="transmembrane region" description="Helical" evidence="1">
    <location>
        <begin position="57"/>
        <end position="76"/>
    </location>
</feature>
<dbReference type="EMBL" id="JBDJPC010000003">
    <property type="protein sequence ID" value="KAL1509366.1"/>
    <property type="molecule type" value="Genomic_DNA"/>
</dbReference>
<organism evidence="2 3">
    <name type="scientific">Hypothenemus hampei</name>
    <name type="common">Coffee berry borer</name>
    <dbReference type="NCBI Taxonomy" id="57062"/>
    <lineage>
        <taxon>Eukaryota</taxon>
        <taxon>Metazoa</taxon>
        <taxon>Ecdysozoa</taxon>
        <taxon>Arthropoda</taxon>
        <taxon>Hexapoda</taxon>
        <taxon>Insecta</taxon>
        <taxon>Pterygota</taxon>
        <taxon>Neoptera</taxon>
        <taxon>Endopterygota</taxon>
        <taxon>Coleoptera</taxon>
        <taxon>Polyphaga</taxon>
        <taxon>Cucujiformia</taxon>
        <taxon>Curculionidae</taxon>
        <taxon>Scolytinae</taxon>
        <taxon>Hypothenemus</taxon>
    </lineage>
</organism>
<evidence type="ECO:0000313" key="2">
    <source>
        <dbReference type="EMBL" id="KAL1509366.1"/>
    </source>
</evidence>
<reference evidence="2 3" key="1">
    <citation type="submission" date="2024-05" db="EMBL/GenBank/DDBJ databases">
        <title>Genetic variation in Jamaican populations of the coffee berry borer (Hypothenemus hampei).</title>
        <authorList>
            <person name="Errbii M."/>
            <person name="Myrie A."/>
        </authorList>
    </citation>
    <scope>NUCLEOTIDE SEQUENCE [LARGE SCALE GENOMIC DNA]</scope>
    <source>
        <strain evidence="2">JA-Hopewell-2020-01-JO</strain>
        <tissue evidence="2">Whole body</tissue>
    </source>
</reference>
<proteinExistence type="predicted"/>
<keyword evidence="1" id="KW-0812">Transmembrane</keyword>
<comment type="caution">
    <text evidence="2">The sequence shown here is derived from an EMBL/GenBank/DDBJ whole genome shotgun (WGS) entry which is preliminary data.</text>
</comment>
<dbReference type="AlphaFoldDB" id="A0ABD1F4X5"/>
<keyword evidence="1" id="KW-0472">Membrane</keyword>
<evidence type="ECO:0000256" key="1">
    <source>
        <dbReference type="SAM" id="Phobius"/>
    </source>
</evidence>
<name>A0ABD1F4X5_HYPHA</name>
<accession>A0ABD1F4X5</accession>
<gene>
    <name evidence="2" type="ORF">ABEB36_004119</name>
</gene>
<protein>
    <submittedName>
        <fullName evidence="2">Uncharacterized protein</fullName>
    </submittedName>
</protein>
<evidence type="ECO:0000313" key="3">
    <source>
        <dbReference type="Proteomes" id="UP001566132"/>
    </source>
</evidence>
<keyword evidence="1" id="KW-1133">Transmembrane helix</keyword>
<sequence length="102" mass="11087">MTQHAGRLTCAIVASNILRRTLALSHKNTINVLPTASPTRKTKPKSIIMKRLLGTRFVTRLLLLVCSASLLSILLLSKCGLDSLKSSNQEEESIKASELSGK</sequence>
<dbReference type="Proteomes" id="UP001566132">
    <property type="component" value="Unassembled WGS sequence"/>
</dbReference>
<keyword evidence="3" id="KW-1185">Reference proteome</keyword>